<keyword evidence="1" id="KW-0808">Transferase</keyword>
<dbReference type="AlphaFoldDB" id="A0A218ZDA0"/>
<evidence type="ECO:0000313" key="4">
    <source>
        <dbReference type="Proteomes" id="UP000242519"/>
    </source>
</evidence>
<comment type="caution">
    <text evidence="3">The sequence shown here is derived from an EMBL/GenBank/DDBJ whole genome shotgun (WGS) entry which is preliminary data.</text>
</comment>
<dbReference type="OrthoDB" id="4633155at2759"/>
<dbReference type="PANTHER" id="PTHR45947">
    <property type="entry name" value="SULFOQUINOVOSYL TRANSFERASE SQD2"/>
    <property type="match status" value="1"/>
</dbReference>
<dbReference type="SUPFAM" id="SSF53756">
    <property type="entry name" value="UDP-Glycosyltransferase/glycogen phosphorylase"/>
    <property type="match status" value="1"/>
</dbReference>
<feature type="domain" description="Glycosyl transferase family 1" evidence="2">
    <location>
        <begin position="250"/>
        <end position="364"/>
    </location>
</feature>
<proteinExistence type="predicted"/>
<dbReference type="GO" id="GO:0016757">
    <property type="term" value="F:glycosyltransferase activity"/>
    <property type="evidence" value="ECO:0007669"/>
    <property type="project" value="UniProtKB-KW"/>
</dbReference>
<evidence type="ECO:0000256" key="1">
    <source>
        <dbReference type="ARBA" id="ARBA00022676"/>
    </source>
</evidence>
<dbReference type="InterPro" id="IPR001296">
    <property type="entry name" value="Glyco_trans_1"/>
</dbReference>
<sequence>MLKPVPAAMGSMAPSPMLPGILILNAKYFPASETSAAKVGATSFAFSVARVLQDAGLFAGMILYQRREDLARPRILLKTQTSLSCAVLGFNFGMRRVDIRDAIASATEMLLVTARDEGGPAILYHQTDTLLAYSPEWLPSCVTHHGPFYDDFIRHFGGEQAAVAFGSQDKARHLRKYQRIGLNHLRQSENTFVLQHSSLQRKYLMRHDIAASRIHRISPPISVTEFDRPDLAASHPGIAAFIGTKPSLLLFTAVARLDFFKNVELLVDAGIELRSRGVAVRVLVAGGDETEECRRAGLIARVPTAFASDFMAVPKLPKDRLYALFDAVKDNSFFVCPSRYETLGITPLEAALSSVPTLIVDSSNVEASCYFPRENRFRECASSLAHLIQRLQAEGMHGRGESLRRTLEDQISHDNFKQSLLRAWAVFSHATAGSVGPAARSLHTQAIQLQRRISCCQLEGIIKTDMERDGVRLGSIFVTPELA</sequence>
<organism evidence="3 4">
    <name type="scientific">Diplocarpon coronariae</name>
    <dbReference type="NCBI Taxonomy" id="2795749"/>
    <lineage>
        <taxon>Eukaryota</taxon>
        <taxon>Fungi</taxon>
        <taxon>Dikarya</taxon>
        <taxon>Ascomycota</taxon>
        <taxon>Pezizomycotina</taxon>
        <taxon>Leotiomycetes</taxon>
        <taxon>Helotiales</taxon>
        <taxon>Drepanopezizaceae</taxon>
        <taxon>Diplocarpon</taxon>
    </lineage>
</organism>
<dbReference type="InParanoid" id="A0A218ZDA0"/>
<reference evidence="3 4" key="1">
    <citation type="submission" date="2017-04" db="EMBL/GenBank/DDBJ databases">
        <title>Draft genome sequence of Marssonina coronaria NL1: causal agent of apple blotch.</title>
        <authorList>
            <person name="Cheng Q."/>
        </authorList>
    </citation>
    <scope>NUCLEOTIDE SEQUENCE [LARGE SCALE GENOMIC DNA]</scope>
    <source>
        <strain evidence="3 4">NL1</strain>
    </source>
</reference>
<dbReference type="EMBL" id="MZNU01000059">
    <property type="protein sequence ID" value="OWP05978.1"/>
    <property type="molecule type" value="Genomic_DNA"/>
</dbReference>
<dbReference type="Proteomes" id="UP000242519">
    <property type="component" value="Unassembled WGS sequence"/>
</dbReference>
<accession>A0A218ZDA0</accession>
<dbReference type="Gene3D" id="3.40.50.2000">
    <property type="entry name" value="Glycogen Phosphorylase B"/>
    <property type="match status" value="1"/>
</dbReference>
<evidence type="ECO:0000313" key="3">
    <source>
        <dbReference type="EMBL" id="OWP05978.1"/>
    </source>
</evidence>
<name>A0A218ZDA0_9HELO</name>
<dbReference type="InterPro" id="IPR050194">
    <property type="entry name" value="Glycosyltransferase_grp1"/>
</dbReference>
<gene>
    <name evidence="3" type="ORF">B2J93_6302</name>
</gene>
<evidence type="ECO:0000259" key="2">
    <source>
        <dbReference type="Pfam" id="PF00534"/>
    </source>
</evidence>
<dbReference type="PANTHER" id="PTHR45947:SF3">
    <property type="entry name" value="SULFOQUINOVOSYL TRANSFERASE SQD2"/>
    <property type="match status" value="1"/>
</dbReference>
<keyword evidence="1" id="KW-0328">Glycosyltransferase</keyword>
<protein>
    <recommendedName>
        <fullName evidence="2">Glycosyl transferase family 1 domain-containing protein</fullName>
    </recommendedName>
</protein>
<dbReference type="Pfam" id="PF00534">
    <property type="entry name" value="Glycos_transf_1"/>
    <property type="match status" value="1"/>
</dbReference>
<keyword evidence="4" id="KW-1185">Reference proteome</keyword>